<dbReference type="Pfam" id="PF03145">
    <property type="entry name" value="Sina_TRAF"/>
    <property type="match status" value="1"/>
</dbReference>
<comment type="domain">
    <text evidence="10">The SBD domain (substrate-binding domain) mediates the interaction with substrate proteins. It is related to the TRAF family.</text>
</comment>
<evidence type="ECO:0000256" key="7">
    <source>
        <dbReference type="ARBA" id="ARBA00022786"/>
    </source>
</evidence>
<comment type="similarity">
    <text evidence="3 10">Belongs to the SINA (Seven in absentia) family.</text>
</comment>
<feature type="domain" description="RING-type" evidence="11">
    <location>
        <begin position="11"/>
        <end position="48"/>
    </location>
</feature>
<evidence type="ECO:0000256" key="10">
    <source>
        <dbReference type="RuleBase" id="RU201113"/>
    </source>
</evidence>
<evidence type="ECO:0000259" key="11">
    <source>
        <dbReference type="PROSITE" id="PS50089"/>
    </source>
</evidence>
<keyword evidence="5 10" id="KW-0479">Metal-binding</keyword>
<reference evidence="13" key="1">
    <citation type="journal article" date="2023" name="G3 (Bethesda)">
        <title>Whole genome assemblies of Zophobas morio and Tenebrio molitor.</title>
        <authorList>
            <person name="Kaur S."/>
            <person name="Stinson S.A."/>
            <person name="diCenzo G.C."/>
        </authorList>
    </citation>
    <scope>NUCLEOTIDE SEQUENCE</scope>
    <source>
        <strain evidence="13">QUZm001</strain>
    </source>
</reference>
<dbReference type="InterPro" id="IPR004162">
    <property type="entry name" value="SINA-like_animal"/>
</dbReference>
<evidence type="ECO:0000313" key="13">
    <source>
        <dbReference type="EMBL" id="KAJ3645361.1"/>
    </source>
</evidence>
<dbReference type="SUPFAM" id="SSF57850">
    <property type="entry name" value="RING/U-box"/>
    <property type="match status" value="1"/>
</dbReference>
<dbReference type="Pfam" id="PF21361">
    <property type="entry name" value="Sina_ZnF"/>
    <property type="match status" value="1"/>
</dbReference>
<dbReference type="PROSITE" id="PS50089">
    <property type="entry name" value="ZF_RING_2"/>
    <property type="match status" value="1"/>
</dbReference>
<keyword evidence="7 10" id="KW-0833">Ubl conjugation pathway</keyword>
<proteinExistence type="inferred from homology"/>
<dbReference type="SUPFAM" id="SSF49599">
    <property type="entry name" value="TRAF domain-like"/>
    <property type="match status" value="1"/>
</dbReference>
<dbReference type="FunFam" id="3.30.40.10:FF:000041">
    <property type="entry name" value="E3 ubiquitin-protein ligase SINAT3"/>
    <property type="match status" value="1"/>
</dbReference>
<evidence type="ECO:0000256" key="1">
    <source>
        <dbReference type="ARBA" id="ARBA00000900"/>
    </source>
</evidence>
<dbReference type="EMBL" id="JALNTZ010000007">
    <property type="protein sequence ID" value="KAJ3645361.1"/>
    <property type="molecule type" value="Genomic_DNA"/>
</dbReference>
<accession>A0AA38HXE4</accession>
<feature type="domain" description="SIAH-type" evidence="12">
    <location>
        <begin position="69"/>
        <end position="132"/>
    </location>
</feature>
<keyword evidence="8 10" id="KW-0862">Zinc</keyword>
<protein>
    <recommendedName>
        <fullName evidence="10">E3 ubiquitin-protein ligase</fullName>
        <ecNumber evidence="10">2.3.2.27</ecNumber>
    </recommendedName>
</protein>
<dbReference type="EC" id="2.3.2.27" evidence="10"/>
<dbReference type="PROSITE" id="PS51081">
    <property type="entry name" value="ZF_SIAH"/>
    <property type="match status" value="1"/>
</dbReference>
<dbReference type="PANTHER" id="PTHR45877">
    <property type="entry name" value="E3 UBIQUITIN-PROTEIN LIGASE SIAH2"/>
    <property type="match status" value="1"/>
</dbReference>
<evidence type="ECO:0000256" key="2">
    <source>
        <dbReference type="ARBA" id="ARBA00004906"/>
    </source>
</evidence>
<dbReference type="PANTHER" id="PTHR45877:SF2">
    <property type="entry name" value="E3 UBIQUITIN-PROTEIN LIGASE SINA-RELATED"/>
    <property type="match status" value="1"/>
</dbReference>
<dbReference type="FunFam" id="2.60.210.10:FF:000055">
    <property type="match status" value="1"/>
</dbReference>
<dbReference type="InterPro" id="IPR008974">
    <property type="entry name" value="TRAF-like"/>
</dbReference>
<dbReference type="SMART" id="SM00184">
    <property type="entry name" value="RING"/>
    <property type="match status" value="1"/>
</dbReference>
<keyword evidence="6 9" id="KW-0863">Zinc-finger</keyword>
<keyword evidence="4" id="KW-0808">Transferase</keyword>
<dbReference type="GO" id="GO:0005737">
    <property type="term" value="C:cytoplasm"/>
    <property type="evidence" value="ECO:0007669"/>
    <property type="project" value="InterPro"/>
</dbReference>
<dbReference type="GO" id="GO:0043161">
    <property type="term" value="P:proteasome-mediated ubiquitin-dependent protein catabolic process"/>
    <property type="evidence" value="ECO:0007669"/>
    <property type="project" value="TreeGrafter"/>
</dbReference>
<evidence type="ECO:0000256" key="8">
    <source>
        <dbReference type="ARBA" id="ARBA00022833"/>
    </source>
</evidence>
<dbReference type="GO" id="GO:0031624">
    <property type="term" value="F:ubiquitin conjugating enzyme binding"/>
    <property type="evidence" value="ECO:0007669"/>
    <property type="project" value="TreeGrafter"/>
</dbReference>
<gene>
    <name evidence="13" type="ORF">Zmor_023027</name>
</gene>
<dbReference type="GO" id="GO:0008270">
    <property type="term" value="F:zinc ion binding"/>
    <property type="evidence" value="ECO:0007669"/>
    <property type="project" value="UniProtKB-KW"/>
</dbReference>
<dbReference type="Gene3D" id="3.30.40.10">
    <property type="entry name" value="Zinc/RING finger domain, C3HC4 (zinc finger)"/>
    <property type="match status" value="2"/>
</dbReference>
<comment type="caution">
    <text evidence="13">The sequence shown here is derived from an EMBL/GenBank/DDBJ whole genome shotgun (WGS) entry which is preliminary data.</text>
</comment>
<dbReference type="InterPro" id="IPR001841">
    <property type="entry name" value="Znf_RING"/>
</dbReference>
<dbReference type="AlphaFoldDB" id="A0AA38HXE4"/>
<evidence type="ECO:0000256" key="9">
    <source>
        <dbReference type="PROSITE-ProRule" id="PRU00455"/>
    </source>
</evidence>
<keyword evidence="14" id="KW-1185">Reference proteome</keyword>
<dbReference type="InterPro" id="IPR013010">
    <property type="entry name" value="Znf_SIAH"/>
</dbReference>
<comment type="domain">
    <text evidence="10">The RING-type zinc finger domain is essential for ubiquitin ligase activity.</text>
</comment>
<dbReference type="InterPro" id="IPR013083">
    <property type="entry name" value="Znf_RING/FYVE/PHD"/>
</dbReference>
<dbReference type="InterPro" id="IPR049548">
    <property type="entry name" value="Sina-like_RING"/>
</dbReference>
<dbReference type="Pfam" id="PF21362">
    <property type="entry name" value="Sina_RING"/>
    <property type="match status" value="1"/>
</dbReference>
<comment type="function">
    <text evidence="10">E3 ubiquitin-protein ligase that mediates ubiquitination and subsequent proteasomal degradation of target proteins. E3 ubiquitin ligases accept ubiquitin from an E2 ubiquitin-conjugating enzyme in the form of a thioester and then directly transfers the ubiquitin to targeted substrates.</text>
</comment>
<comment type="pathway">
    <text evidence="2 10">Protein modification; protein ubiquitination.</text>
</comment>
<name>A0AA38HXE4_9CUCU</name>
<evidence type="ECO:0000256" key="5">
    <source>
        <dbReference type="ARBA" id="ARBA00022723"/>
    </source>
</evidence>
<evidence type="ECO:0000313" key="14">
    <source>
        <dbReference type="Proteomes" id="UP001168821"/>
    </source>
</evidence>
<evidence type="ECO:0000256" key="3">
    <source>
        <dbReference type="ARBA" id="ARBA00009119"/>
    </source>
</evidence>
<evidence type="ECO:0000259" key="12">
    <source>
        <dbReference type="PROSITE" id="PS51081"/>
    </source>
</evidence>
<sequence>MANQLDKVIMCPICLDTMTKPILQCETGHSMCGDCITSNSVKSCPQCRGPISKTRNYQLEQIIENIPKSLRGPCFFADKGCKYLLLPTEKADHEAECKNRKFLCEGRKFAKWKCEWFGSYTELEKHFKQVHRNNMEYKMQMDVSVDLKKDHRDVQIISFFNGAQYFWYKFMVDVAQEKVFWVFQFIGPKKQAKNYYYEFEVSDGPIRKFKVTEICDNDVARAESLFKEERCVALSFTTVRSYLNEKGKLPIKFRIMTAKKHNEASK</sequence>
<evidence type="ECO:0000256" key="6">
    <source>
        <dbReference type="ARBA" id="ARBA00022771"/>
    </source>
</evidence>
<organism evidence="13 14">
    <name type="scientific">Zophobas morio</name>
    <dbReference type="NCBI Taxonomy" id="2755281"/>
    <lineage>
        <taxon>Eukaryota</taxon>
        <taxon>Metazoa</taxon>
        <taxon>Ecdysozoa</taxon>
        <taxon>Arthropoda</taxon>
        <taxon>Hexapoda</taxon>
        <taxon>Insecta</taxon>
        <taxon>Pterygota</taxon>
        <taxon>Neoptera</taxon>
        <taxon>Endopterygota</taxon>
        <taxon>Coleoptera</taxon>
        <taxon>Polyphaga</taxon>
        <taxon>Cucujiformia</taxon>
        <taxon>Tenebrionidae</taxon>
        <taxon>Zophobas</taxon>
    </lineage>
</organism>
<comment type="catalytic activity">
    <reaction evidence="1 10">
        <text>S-ubiquitinyl-[E2 ubiquitin-conjugating enzyme]-L-cysteine + [acceptor protein]-L-lysine = [E2 ubiquitin-conjugating enzyme]-L-cysteine + N(6)-ubiquitinyl-[acceptor protein]-L-lysine.</text>
        <dbReference type="EC" id="2.3.2.27"/>
    </reaction>
</comment>
<evidence type="ECO:0000256" key="4">
    <source>
        <dbReference type="ARBA" id="ARBA00022679"/>
    </source>
</evidence>
<dbReference type="Gene3D" id="2.60.210.10">
    <property type="entry name" value="Apoptosis, Tumor Necrosis Factor Receptor Associated Protein 2, Chain A"/>
    <property type="match status" value="1"/>
</dbReference>
<dbReference type="Proteomes" id="UP001168821">
    <property type="component" value="Unassembled WGS sequence"/>
</dbReference>
<dbReference type="InterPro" id="IPR018121">
    <property type="entry name" value="7-in-absentia-prot_TRAF-dom"/>
</dbReference>
<dbReference type="GO" id="GO:0061630">
    <property type="term" value="F:ubiquitin protein ligase activity"/>
    <property type="evidence" value="ECO:0007669"/>
    <property type="project" value="UniProtKB-EC"/>
</dbReference>